<dbReference type="EMBL" id="CP034669">
    <property type="protein sequence ID" value="QAT81929.1"/>
    <property type="molecule type" value="Genomic_DNA"/>
</dbReference>
<dbReference type="AlphaFoldDB" id="A0A410RJB7"/>
<sequence length="158" mass="16786">MLLFLLPFLAAADGGVSDDAPAPLPEQVCPDVGLATMLSKQLLDQRGAQTLELKGLSGAEFQVRSFRSAGRVAVQLEFSGRTFLPSKAAKASLSGPNHQALRVVEVIEVAPAPEDGIARIIVEVEAQPREARGVYTLELQDAEGTKLLVLPGVRFPSI</sequence>
<evidence type="ECO:0000313" key="2">
    <source>
        <dbReference type="Proteomes" id="UP000288758"/>
    </source>
</evidence>
<evidence type="ECO:0000313" key="1">
    <source>
        <dbReference type="EMBL" id="QAT81929.1"/>
    </source>
</evidence>
<dbReference type="RefSeq" id="WP_128794347.1">
    <property type="nucleotide sequence ID" value="NZ_CP034669.1"/>
</dbReference>
<protein>
    <recommendedName>
        <fullName evidence="3">DUF2381 family protein</fullName>
    </recommendedName>
</protein>
<organism evidence="1 2">
    <name type="scientific">Corallococcus coralloides</name>
    <name type="common">Myxococcus coralloides</name>
    <dbReference type="NCBI Taxonomy" id="184914"/>
    <lineage>
        <taxon>Bacteria</taxon>
        <taxon>Pseudomonadati</taxon>
        <taxon>Myxococcota</taxon>
        <taxon>Myxococcia</taxon>
        <taxon>Myxococcales</taxon>
        <taxon>Cystobacterineae</taxon>
        <taxon>Myxococcaceae</taxon>
        <taxon>Corallococcus</taxon>
    </lineage>
</organism>
<reference evidence="1 2" key="1">
    <citation type="submission" date="2018-12" db="EMBL/GenBank/DDBJ databases">
        <title>Complete Genome Sequence of the Corallopyronin A producing Myxobacterium Corallococcus coralloides B035.</title>
        <authorList>
            <person name="Bouhired S.M."/>
            <person name="Rupp O."/>
            <person name="Blom J."/>
            <person name="Schaeberle T.F."/>
            <person name="Kehraus S."/>
            <person name="Schiefer A."/>
            <person name="Pfarr K."/>
            <person name="Goesmann A."/>
            <person name="Hoerauf A."/>
            <person name="Koenig G.M."/>
        </authorList>
    </citation>
    <scope>NUCLEOTIDE SEQUENCE [LARGE SCALE GENOMIC DNA]</scope>
    <source>
        <strain evidence="1 2">B035</strain>
    </source>
</reference>
<evidence type="ECO:0008006" key="3">
    <source>
        <dbReference type="Google" id="ProtNLM"/>
    </source>
</evidence>
<accession>A0A410RJB7</accession>
<dbReference type="Proteomes" id="UP000288758">
    <property type="component" value="Chromosome"/>
</dbReference>
<proteinExistence type="predicted"/>
<gene>
    <name evidence="1" type="ORF">EJ065_0320</name>
</gene>
<name>A0A410RJB7_CORCK</name>